<evidence type="ECO:0000256" key="1">
    <source>
        <dbReference type="SAM" id="Phobius"/>
    </source>
</evidence>
<evidence type="ECO:0000313" key="3">
    <source>
        <dbReference type="Proteomes" id="UP001216595"/>
    </source>
</evidence>
<accession>A0ABT5I983</accession>
<keyword evidence="1" id="KW-0812">Transmembrane</keyword>
<evidence type="ECO:0000313" key="2">
    <source>
        <dbReference type="EMBL" id="MDC7692731.1"/>
    </source>
</evidence>
<dbReference type="EMBL" id="JAQQKW010000001">
    <property type="protein sequence ID" value="MDC7692731.1"/>
    <property type="molecule type" value="Genomic_DNA"/>
</dbReference>
<comment type="caution">
    <text evidence="2">The sequence shown here is derived from an EMBL/GenBank/DDBJ whole genome shotgun (WGS) entry which is preliminary data.</text>
</comment>
<dbReference type="RefSeq" id="WP_272739509.1">
    <property type="nucleotide sequence ID" value="NZ_JAQQKW010000001.1"/>
</dbReference>
<name>A0ABT5I983_9CAUL</name>
<dbReference type="InterPro" id="IPR011990">
    <property type="entry name" value="TPR-like_helical_dom_sf"/>
</dbReference>
<keyword evidence="3" id="KW-1185">Reference proteome</keyword>
<sequence>MRWAQQRGLPVKRIPGGKVGTVYALAEELDAWAASQGRLEDDPQASAPEGLASEKGSAPAFSPKWVLAGVLALIVILTALTYGVLSFSSDKTSAALKLPADPALAQTYLDARDSWAQRTPQSLERAQTLLQTLTQKEPSFAPAWSALADVYLLRHEFGGLDEKSAFEKAEIAALEARRLDASLAAAHRAIGFVQYWWHDDPASAGKSFREALRLSPDDPQTHFWFGTLLSDNGQHVEAIRELKKARLLEPGSRAIQTEMAWAQWAAGNDTQARQDLGKLLEENATFALIYDCTSEVKLADGDYLGYVNDLTEFARLTEDQALMSHAQRLRTASKSGIQAVQTEMMAAAVGELKGGDRRKHVWAVFLASVAQDRAQTVSLLREATRRKESWGDAARTGRILRLWAGDAQITALVERLTARPDA</sequence>
<feature type="transmembrane region" description="Helical" evidence="1">
    <location>
        <begin position="65"/>
        <end position="85"/>
    </location>
</feature>
<keyword evidence="1" id="KW-0472">Membrane</keyword>
<reference evidence="2 3" key="1">
    <citation type="submission" date="2023-01" db="EMBL/GenBank/DDBJ databases">
        <title>Novel species of the genus Asticcacaulis isolated from rivers.</title>
        <authorList>
            <person name="Lu H."/>
        </authorList>
    </citation>
    <scope>NUCLEOTIDE SEQUENCE [LARGE SCALE GENOMIC DNA]</scope>
    <source>
        <strain evidence="2 3">DXS10W</strain>
    </source>
</reference>
<keyword evidence="1" id="KW-1133">Transmembrane helix</keyword>
<organism evidence="2 3">
    <name type="scientific">Asticcacaulis currens</name>
    <dbReference type="NCBI Taxonomy" id="2984210"/>
    <lineage>
        <taxon>Bacteria</taxon>
        <taxon>Pseudomonadati</taxon>
        <taxon>Pseudomonadota</taxon>
        <taxon>Alphaproteobacteria</taxon>
        <taxon>Caulobacterales</taxon>
        <taxon>Caulobacteraceae</taxon>
        <taxon>Asticcacaulis</taxon>
    </lineage>
</organism>
<dbReference type="SUPFAM" id="SSF48452">
    <property type="entry name" value="TPR-like"/>
    <property type="match status" value="1"/>
</dbReference>
<protein>
    <recommendedName>
        <fullName evidence="4">Tetratricopeptide repeat protein</fullName>
    </recommendedName>
</protein>
<dbReference type="Proteomes" id="UP001216595">
    <property type="component" value="Unassembled WGS sequence"/>
</dbReference>
<dbReference type="Gene3D" id="1.25.40.10">
    <property type="entry name" value="Tetratricopeptide repeat domain"/>
    <property type="match status" value="1"/>
</dbReference>
<proteinExistence type="predicted"/>
<evidence type="ECO:0008006" key="4">
    <source>
        <dbReference type="Google" id="ProtNLM"/>
    </source>
</evidence>
<gene>
    <name evidence="2" type="ORF">PQU94_00385</name>
</gene>